<organism evidence="1 2">
    <name type="scientific">Pluteus cervinus</name>
    <dbReference type="NCBI Taxonomy" id="181527"/>
    <lineage>
        <taxon>Eukaryota</taxon>
        <taxon>Fungi</taxon>
        <taxon>Dikarya</taxon>
        <taxon>Basidiomycota</taxon>
        <taxon>Agaricomycotina</taxon>
        <taxon>Agaricomycetes</taxon>
        <taxon>Agaricomycetidae</taxon>
        <taxon>Agaricales</taxon>
        <taxon>Pluteineae</taxon>
        <taxon>Pluteaceae</taxon>
        <taxon>Pluteus</taxon>
    </lineage>
</organism>
<name>A0ACD3B7N4_9AGAR</name>
<gene>
    <name evidence="1" type="ORF">BDN72DRAFT_956270</name>
</gene>
<evidence type="ECO:0000313" key="1">
    <source>
        <dbReference type="EMBL" id="TFK73699.1"/>
    </source>
</evidence>
<accession>A0ACD3B7N4</accession>
<dbReference type="EMBL" id="ML208273">
    <property type="protein sequence ID" value="TFK73699.1"/>
    <property type="molecule type" value="Genomic_DNA"/>
</dbReference>
<sequence length="257" mass="29979">MTGTTLSPRLPLDLEYTIFLFAFQTDPREARRLTLVAKRVFDWLIPHVFRVVKLSEVVSFPIDFNEAIYKKYGHHVRHLLLKSPRLREYLHLFPNVVNLAFWVPYDPIYLPCLLQLPLTRISTTPSLDLFPIFAKLTHLDLWSVFDPRSRETIRSLLCLPKLTHLCVIPSLTKDILELFLERERSPELKVVVVWAYSEDLEPMHVLNDKPPVVDDNRVVMIKCHAGEDWERGARGEFDMWKLAEQVLEARKVPGGDN</sequence>
<keyword evidence="2" id="KW-1185">Reference proteome</keyword>
<reference evidence="1 2" key="1">
    <citation type="journal article" date="2019" name="Nat. Ecol. Evol.">
        <title>Megaphylogeny resolves global patterns of mushroom evolution.</title>
        <authorList>
            <person name="Varga T."/>
            <person name="Krizsan K."/>
            <person name="Foldi C."/>
            <person name="Dima B."/>
            <person name="Sanchez-Garcia M."/>
            <person name="Sanchez-Ramirez S."/>
            <person name="Szollosi G.J."/>
            <person name="Szarkandi J.G."/>
            <person name="Papp V."/>
            <person name="Albert L."/>
            <person name="Andreopoulos W."/>
            <person name="Angelini C."/>
            <person name="Antonin V."/>
            <person name="Barry K.W."/>
            <person name="Bougher N.L."/>
            <person name="Buchanan P."/>
            <person name="Buyck B."/>
            <person name="Bense V."/>
            <person name="Catcheside P."/>
            <person name="Chovatia M."/>
            <person name="Cooper J."/>
            <person name="Damon W."/>
            <person name="Desjardin D."/>
            <person name="Finy P."/>
            <person name="Geml J."/>
            <person name="Haridas S."/>
            <person name="Hughes K."/>
            <person name="Justo A."/>
            <person name="Karasinski D."/>
            <person name="Kautmanova I."/>
            <person name="Kiss B."/>
            <person name="Kocsube S."/>
            <person name="Kotiranta H."/>
            <person name="LaButti K.M."/>
            <person name="Lechner B.E."/>
            <person name="Liimatainen K."/>
            <person name="Lipzen A."/>
            <person name="Lukacs Z."/>
            <person name="Mihaltcheva S."/>
            <person name="Morgado L.N."/>
            <person name="Niskanen T."/>
            <person name="Noordeloos M.E."/>
            <person name="Ohm R.A."/>
            <person name="Ortiz-Santana B."/>
            <person name="Ovrebo C."/>
            <person name="Racz N."/>
            <person name="Riley R."/>
            <person name="Savchenko A."/>
            <person name="Shiryaev A."/>
            <person name="Soop K."/>
            <person name="Spirin V."/>
            <person name="Szebenyi C."/>
            <person name="Tomsovsky M."/>
            <person name="Tulloss R.E."/>
            <person name="Uehling J."/>
            <person name="Grigoriev I.V."/>
            <person name="Vagvolgyi C."/>
            <person name="Papp T."/>
            <person name="Martin F.M."/>
            <person name="Miettinen O."/>
            <person name="Hibbett D.S."/>
            <person name="Nagy L.G."/>
        </authorList>
    </citation>
    <scope>NUCLEOTIDE SEQUENCE [LARGE SCALE GENOMIC DNA]</scope>
    <source>
        <strain evidence="1 2">NL-1719</strain>
    </source>
</reference>
<evidence type="ECO:0000313" key="2">
    <source>
        <dbReference type="Proteomes" id="UP000308600"/>
    </source>
</evidence>
<dbReference type="Proteomes" id="UP000308600">
    <property type="component" value="Unassembled WGS sequence"/>
</dbReference>
<protein>
    <submittedName>
        <fullName evidence="1">Uncharacterized protein</fullName>
    </submittedName>
</protein>
<proteinExistence type="predicted"/>